<organism evidence="1 2">
    <name type="scientific">Streptomyces venezuelae (strain ATCC 10712 / CBS 650.69 / DSM 40230 / JCM 4526 / NBRC 13096 / PD 04745)</name>
    <dbReference type="NCBI Taxonomy" id="953739"/>
    <lineage>
        <taxon>Bacteria</taxon>
        <taxon>Bacillati</taxon>
        <taxon>Actinomycetota</taxon>
        <taxon>Actinomycetes</taxon>
        <taxon>Kitasatosporales</taxon>
        <taxon>Streptomycetaceae</taxon>
        <taxon>Streptomyces</taxon>
    </lineage>
</organism>
<evidence type="ECO:0000313" key="1">
    <source>
        <dbReference type="EMBL" id="CCA58025.1"/>
    </source>
</evidence>
<proteinExistence type="predicted"/>
<sequence length="226" mass="25689">MSSPAWRPTRRAPWGGSSCAIRARATTPHVVERYVTVRDEGRPRYMELKGGRYLRPDQPPRHRFARLVIEDAAAITDAELDALLAYEWRSRFTAAWLIGVDRRASFRDRIGELLLAGEVCFAGAGYAFALARLGTRADAELLAAYLDRYLPRTELRYDQAPVLGALLRLDAGLGTSYAERFTAPGGLWDEWVDALPHLHGDPYWTPEAQRHWTDLRCDFADGWTWR</sequence>
<accession>F2R1D4</accession>
<dbReference type="PATRIC" id="fig|953739.5.peg.7242"/>
<dbReference type="Pfam" id="PF19463">
    <property type="entry name" value="DUF6000"/>
    <property type="match status" value="1"/>
</dbReference>
<evidence type="ECO:0000313" key="2">
    <source>
        <dbReference type="Proteomes" id="UP000006854"/>
    </source>
</evidence>
<dbReference type="AlphaFoldDB" id="F2R1D4"/>
<dbReference type="eggNOG" id="ENOG5033EXH">
    <property type="taxonomic scope" value="Bacteria"/>
</dbReference>
<reference evidence="1 2" key="1">
    <citation type="journal article" date="2011" name="BMC Genomics">
        <title>Genome-wide analysis of the role of GlnR in Streptomyces venezuelae provides new insights into global nitrogen regulation in actinomycetes.</title>
        <authorList>
            <person name="Pullan S.T."/>
            <person name="Bibb M.J."/>
            <person name="Merrick M."/>
        </authorList>
    </citation>
    <scope>NUCLEOTIDE SEQUENCE [LARGE SCALE GENOMIC DNA]</scope>
    <source>
        <strain evidence="1">ATCC 10712</strain>
    </source>
</reference>
<dbReference type="Proteomes" id="UP000006854">
    <property type="component" value="Chromosome"/>
</dbReference>
<keyword evidence="2" id="KW-1185">Reference proteome</keyword>
<protein>
    <submittedName>
        <fullName evidence="1">AviX4</fullName>
    </submittedName>
</protein>
<dbReference type="InterPro" id="IPR046042">
    <property type="entry name" value="DUF6000"/>
</dbReference>
<dbReference type="KEGG" id="sve:SVEN_4739"/>
<name>F2R1D4_STRVP</name>
<gene>
    <name evidence="1" type="ordered locus">SVEN_4739</name>
</gene>
<dbReference type="EMBL" id="FR845719">
    <property type="protein sequence ID" value="CCA58025.1"/>
    <property type="molecule type" value="Genomic_DNA"/>
</dbReference>
<dbReference type="RefSeq" id="WP_015035926.1">
    <property type="nucleotide sequence ID" value="NC_018750.1"/>
</dbReference>
<dbReference type="HOGENOM" id="CLU_1325755_0_0_11"/>